<name>A0A1C0TWR0_9GAMM</name>
<dbReference type="RefSeq" id="WP_065789764.1">
    <property type="nucleotide sequence ID" value="NZ_MAUJ01000001.1"/>
</dbReference>
<protein>
    <submittedName>
        <fullName evidence="1">Uncharacterized protein</fullName>
    </submittedName>
</protein>
<gene>
    <name evidence="1" type="ORF">A7985_07370</name>
</gene>
<dbReference type="AlphaFoldDB" id="A0A1C0TWR0"/>
<reference evidence="2" key="1">
    <citation type="submission" date="2016-07" db="EMBL/GenBank/DDBJ databases">
        <authorList>
            <person name="Florea S."/>
            <person name="Webb J.S."/>
            <person name="Jaromczyk J."/>
            <person name="Schardl C.L."/>
        </authorList>
    </citation>
    <scope>NUCLEOTIDE SEQUENCE [LARGE SCALE GENOMIC DNA]</scope>
    <source>
        <strain evidence="2">IPB1</strain>
    </source>
</reference>
<proteinExistence type="predicted"/>
<accession>A0A1C0TWR0</accession>
<evidence type="ECO:0000313" key="1">
    <source>
        <dbReference type="EMBL" id="OCQ23751.1"/>
    </source>
</evidence>
<evidence type="ECO:0000313" key="2">
    <source>
        <dbReference type="Proteomes" id="UP000093366"/>
    </source>
</evidence>
<organism evidence="1 2">
    <name type="scientific">Pseudoalteromonas luteoviolacea</name>
    <dbReference type="NCBI Taxonomy" id="43657"/>
    <lineage>
        <taxon>Bacteria</taxon>
        <taxon>Pseudomonadati</taxon>
        <taxon>Pseudomonadota</taxon>
        <taxon>Gammaproteobacteria</taxon>
        <taxon>Alteromonadales</taxon>
        <taxon>Pseudoalteromonadaceae</taxon>
        <taxon>Pseudoalteromonas</taxon>
    </lineage>
</organism>
<dbReference type="Proteomes" id="UP000093366">
    <property type="component" value="Unassembled WGS sequence"/>
</dbReference>
<comment type="caution">
    <text evidence="1">The sequence shown here is derived from an EMBL/GenBank/DDBJ whole genome shotgun (WGS) entry which is preliminary data.</text>
</comment>
<dbReference type="EMBL" id="MAUJ01000001">
    <property type="protein sequence ID" value="OCQ23751.1"/>
    <property type="molecule type" value="Genomic_DNA"/>
</dbReference>
<sequence>MEVGICLEALAVSEIIAALITNDQTLLPAEARKWLNRIQGMLIVSEIMKENKVMAQTVENGYFTLLCASIK</sequence>